<reference evidence="2 3" key="1">
    <citation type="journal article" date="2014" name="Genome Announc.">
        <title>Complete Genome Sequence of Mycoplasma ovis Strain Michigan, a Hemoplasma of Sheep with Two Distinct 16S rRNA Genes.</title>
        <authorList>
            <person name="Deshuillers P.L."/>
            <person name="Santos A.P."/>
            <person name="do Nascimento N.C."/>
            <person name="Hampel J.A."/>
            <person name="Bergin I.L."/>
            <person name="Dyson M.C."/>
            <person name="Messick J.B."/>
        </authorList>
    </citation>
    <scope>NUCLEOTIDE SEQUENCE [LARGE SCALE GENOMIC DNA]</scope>
    <source>
        <strain evidence="2 3">Michigan</strain>
    </source>
</reference>
<protein>
    <recommendedName>
        <fullName evidence="1">DUF31 domain-containing protein</fullName>
    </recommendedName>
</protein>
<proteinExistence type="predicted"/>
<evidence type="ECO:0000313" key="2">
    <source>
        <dbReference type="EMBL" id="AHC40317.1"/>
    </source>
</evidence>
<name>A0ABN4BN85_9MOLU</name>
<organism evidence="2 3">
    <name type="scientific">Mycoplasma ovis str. Michigan</name>
    <dbReference type="NCBI Taxonomy" id="1415773"/>
    <lineage>
        <taxon>Bacteria</taxon>
        <taxon>Bacillati</taxon>
        <taxon>Mycoplasmatota</taxon>
        <taxon>Mollicutes</taxon>
        <taxon>Mycoplasmataceae</taxon>
        <taxon>Mycoplasma</taxon>
    </lineage>
</organism>
<evidence type="ECO:0000313" key="3">
    <source>
        <dbReference type="Proteomes" id="UP000018745"/>
    </source>
</evidence>
<dbReference type="EMBL" id="CP006935">
    <property type="protein sequence ID" value="AHC40317.1"/>
    <property type="molecule type" value="Genomic_DNA"/>
</dbReference>
<feature type="domain" description="DUF31" evidence="1">
    <location>
        <begin position="10"/>
        <end position="191"/>
    </location>
</feature>
<evidence type="ECO:0000259" key="1">
    <source>
        <dbReference type="Pfam" id="PF01732"/>
    </source>
</evidence>
<dbReference type="Pfam" id="PF01732">
    <property type="entry name" value="Mycop_pep_DUF31"/>
    <property type="match status" value="1"/>
</dbReference>
<accession>A0ABN4BN85</accession>
<dbReference type="Proteomes" id="UP000018745">
    <property type="component" value="Chromosome"/>
</dbReference>
<sequence>MKSNWGAISQNKIKNYRLFWVATDLFDKNVNWEIKKNNYKDFAVIEIEFKNEKSAKEITRNFANKYTTNSKNMINIFGDPLDTKTISKNNDNFYSLGYPGYKDDIFKYSNNWNESKLRADRLSRDLENRYSSKESKLKGHVASKRFANLKLNWGGEELNRMGHFYLLEGTPLGKGSSGSMVIDGSGNLVAVKSIGEQGVKAKNSMSIPLRSKELVVEGNFKTPQYDLILGAPLQKSSYKQQVQKFLQSKGINTWLSSMDWKSKS</sequence>
<keyword evidence="3" id="KW-1185">Reference proteome</keyword>
<dbReference type="InterPro" id="IPR022382">
    <property type="entry name" value="Mycoplasma_peptidase_DUF31"/>
</dbReference>
<gene>
    <name evidence="2" type="ORF">OVS_02320</name>
</gene>